<protein>
    <submittedName>
        <fullName evidence="1">5057_t:CDS:1</fullName>
    </submittedName>
</protein>
<keyword evidence="2" id="KW-1185">Reference proteome</keyword>
<organism evidence="1 2">
    <name type="scientific">Gigaspora margarita</name>
    <dbReference type="NCBI Taxonomy" id="4874"/>
    <lineage>
        <taxon>Eukaryota</taxon>
        <taxon>Fungi</taxon>
        <taxon>Fungi incertae sedis</taxon>
        <taxon>Mucoromycota</taxon>
        <taxon>Glomeromycotina</taxon>
        <taxon>Glomeromycetes</taxon>
        <taxon>Diversisporales</taxon>
        <taxon>Gigasporaceae</taxon>
        <taxon>Gigaspora</taxon>
    </lineage>
</organism>
<feature type="non-terminal residue" evidence="1">
    <location>
        <position position="74"/>
    </location>
</feature>
<comment type="caution">
    <text evidence="1">The sequence shown here is derived from an EMBL/GenBank/DDBJ whole genome shotgun (WGS) entry which is preliminary data.</text>
</comment>
<dbReference type="EMBL" id="CAJVQB010032106">
    <property type="protein sequence ID" value="CAG8817873.1"/>
    <property type="molecule type" value="Genomic_DNA"/>
</dbReference>
<evidence type="ECO:0000313" key="2">
    <source>
        <dbReference type="Proteomes" id="UP000789901"/>
    </source>
</evidence>
<gene>
    <name evidence="1" type="ORF">GMARGA_LOCUS26910</name>
</gene>
<accession>A0ABN7W6H8</accession>
<reference evidence="1 2" key="1">
    <citation type="submission" date="2021-06" db="EMBL/GenBank/DDBJ databases">
        <authorList>
            <person name="Kallberg Y."/>
            <person name="Tangrot J."/>
            <person name="Rosling A."/>
        </authorList>
    </citation>
    <scope>NUCLEOTIDE SEQUENCE [LARGE SCALE GENOMIC DNA]</scope>
    <source>
        <strain evidence="1 2">120-4 pot B 10/14</strain>
    </source>
</reference>
<dbReference type="Proteomes" id="UP000789901">
    <property type="component" value="Unassembled WGS sequence"/>
</dbReference>
<name>A0ABN7W6H8_GIGMA</name>
<proteinExistence type="predicted"/>
<evidence type="ECO:0000313" key="1">
    <source>
        <dbReference type="EMBL" id="CAG8817873.1"/>
    </source>
</evidence>
<sequence>MYLKKQAIFVSTITNNACIVEIYQESQRQKKFIGTLPNDVWAQSGFIKEFNGICLFGLHNEIIQNFILANHVPT</sequence>